<accession>A0A4Q2EH17</accession>
<sequence length="66" mass="6380">MSIKSDLVVVIAVVAGGLVGLAIGTIVGSARTIGVVGALLGLALGCLLTAISPRAEGTPVGPGYHR</sequence>
<dbReference type="AlphaFoldDB" id="A0A4Q2EH17"/>
<keyword evidence="1" id="KW-0812">Transmembrane</keyword>
<name>A0A4Q2EH17_9ACTN</name>
<evidence type="ECO:0000313" key="2">
    <source>
        <dbReference type="EMBL" id="RXW32599.1"/>
    </source>
</evidence>
<evidence type="ECO:0000256" key="1">
    <source>
        <dbReference type="SAM" id="Phobius"/>
    </source>
</evidence>
<organism evidence="2 3">
    <name type="scientific">Propioniciclava flava</name>
    <dbReference type="NCBI Taxonomy" id="2072026"/>
    <lineage>
        <taxon>Bacteria</taxon>
        <taxon>Bacillati</taxon>
        <taxon>Actinomycetota</taxon>
        <taxon>Actinomycetes</taxon>
        <taxon>Propionibacteriales</taxon>
        <taxon>Propionibacteriaceae</taxon>
        <taxon>Propioniciclava</taxon>
    </lineage>
</organism>
<protein>
    <submittedName>
        <fullName evidence="2">Uncharacterized protein</fullName>
    </submittedName>
</protein>
<feature type="transmembrane region" description="Helical" evidence="1">
    <location>
        <begin position="7"/>
        <end position="27"/>
    </location>
</feature>
<keyword evidence="3" id="KW-1185">Reference proteome</keyword>
<dbReference type="EMBL" id="PPCV01000003">
    <property type="protein sequence ID" value="RXW32599.1"/>
    <property type="molecule type" value="Genomic_DNA"/>
</dbReference>
<keyword evidence="1" id="KW-1133">Transmembrane helix</keyword>
<keyword evidence="1" id="KW-0472">Membrane</keyword>
<gene>
    <name evidence="2" type="ORF">C1706_05405</name>
</gene>
<feature type="transmembrane region" description="Helical" evidence="1">
    <location>
        <begin position="33"/>
        <end position="51"/>
    </location>
</feature>
<evidence type="ECO:0000313" key="3">
    <source>
        <dbReference type="Proteomes" id="UP000290624"/>
    </source>
</evidence>
<proteinExistence type="predicted"/>
<dbReference type="Proteomes" id="UP000290624">
    <property type="component" value="Unassembled WGS sequence"/>
</dbReference>
<reference evidence="2 3" key="1">
    <citation type="submission" date="2018-01" db="EMBL/GenBank/DDBJ databases">
        <title>Lactibacter flavus gen. nov., sp. nov., a novel bacterium of the family Propionibacteriaceae isolated from raw milk and dairy products.</title>
        <authorList>
            <person name="Wenning M."/>
            <person name="Breitenwieser F."/>
            <person name="Huptas C."/>
            <person name="von Neubeck M."/>
            <person name="Busse H.-J."/>
            <person name="Scherer S."/>
        </authorList>
    </citation>
    <scope>NUCLEOTIDE SEQUENCE [LARGE SCALE GENOMIC DNA]</scope>
    <source>
        <strain evidence="2 3">VG341</strain>
    </source>
</reference>
<comment type="caution">
    <text evidence="2">The sequence shown here is derived from an EMBL/GenBank/DDBJ whole genome shotgun (WGS) entry which is preliminary data.</text>
</comment>